<evidence type="ECO:0000313" key="3">
    <source>
        <dbReference type="EMBL" id="ATL67665.1"/>
    </source>
</evidence>
<dbReference type="InterPro" id="IPR007159">
    <property type="entry name" value="SpoVT-AbrB_dom"/>
</dbReference>
<sequence>MRITSKGQVTVPSPIRQQLGWHEGTEVDFVVDGNAVRIVRVQGSETRGRSLARKLRGRGGASGMSTDELMRLLRAED</sequence>
<dbReference type="AlphaFoldDB" id="A0A291RK11"/>
<reference evidence="3 4" key="1">
    <citation type="submission" date="2017-10" db="EMBL/GenBank/DDBJ databases">
        <title>Comparative genomics between pathogenic Norcardia.</title>
        <authorList>
            <person name="Zeng L."/>
        </authorList>
    </citation>
    <scope>NUCLEOTIDE SEQUENCE [LARGE SCALE GENOMIC DNA]</scope>
    <source>
        <strain evidence="3 4">NC_YFY_NT001</strain>
    </source>
</reference>
<dbReference type="Proteomes" id="UP000221961">
    <property type="component" value="Chromosome"/>
</dbReference>
<dbReference type="KEGG" id="ntp:CRH09_17135"/>
<protein>
    <submittedName>
        <fullName evidence="3">AbrB family transcriptional regulator</fullName>
    </submittedName>
</protein>
<dbReference type="SMART" id="SM00966">
    <property type="entry name" value="SpoVT_AbrB"/>
    <property type="match status" value="1"/>
</dbReference>
<keyword evidence="1" id="KW-0238">DNA-binding</keyword>
<dbReference type="InterPro" id="IPR037914">
    <property type="entry name" value="SpoVT-AbrB_sf"/>
</dbReference>
<gene>
    <name evidence="3" type="ORF">CRH09_17135</name>
</gene>
<evidence type="ECO:0000313" key="4">
    <source>
        <dbReference type="Proteomes" id="UP000221961"/>
    </source>
</evidence>
<dbReference type="GeneID" id="88359097"/>
<dbReference type="GO" id="GO:0003677">
    <property type="term" value="F:DNA binding"/>
    <property type="evidence" value="ECO:0007669"/>
    <property type="project" value="UniProtKB-UniRule"/>
</dbReference>
<dbReference type="Gene3D" id="2.10.260.10">
    <property type="match status" value="1"/>
</dbReference>
<proteinExistence type="predicted"/>
<dbReference type="EMBL" id="CP023778">
    <property type="protein sequence ID" value="ATL67665.1"/>
    <property type="molecule type" value="Genomic_DNA"/>
</dbReference>
<dbReference type="RefSeq" id="WP_098694787.1">
    <property type="nucleotide sequence ID" value="NZ_CP023778.1"/>
</dbReference>
<feature type="domain" description="SpoVT-AbrB" evidence="2">
    <location>
        <begin position="1"/>
        <end position="44"/>
    </location>
</feature>
<name>A0A291RK11_9NOCA</name>
<evidence type="ECO:0000259" key="2">
    <source>
        <dbReference type="PROSITE" id="PS51740"/>
    </source>
</evidence>
<dbReference type="Pfam" id="PF04014">
    <property type="entry name" value="MazE_antitoxin"/>
    <property type="match status" value="1"/>
</dbReference>
<evidence type="ECO:0000256" key="1">
    <source>
        <dbReference type="PROSITE-ProRule" id="PRU01076"/>
    </source>
</evidence>
<accession>A0A291RK11</accession>
<dbReference type="NCBIfam" id="TIGR01439">
    <property type="entry name" value="lp_hng_hel_AbrB"/>
    <property type="match status" value="1"/>
</dbReference>
<dbReference type="PROSITE" id="PS51740">
    <property type="entry name" value="SPOVT_ABRB"/>
    <property type="match status" value="1"/>
</dbReference>
<dbReference type="SUPFAM" id="SSF89447">
    <property type="entry name" value="AbrB/MazE/MraZ-like"/>
    <property type="match status" value="1"/>
</dbReference>
<organism evidence="3 4">
    <name type="scientific">Nocardia terpenica</name>
    <dbReference type="NCBI Taxonomy" id="455432"/>
    <lineage>
        <taxon>Bacteria</taxon>
        <taxon>Bacillati</taxon>
        <taxon>Actinomycetota</taxon>
        <taxon>Actinomycetes</taxon>
        <taxon>Mycobacteriales</taxon>
        <taxon>Nocardiaceae</taxon>
        <taxon>Nocardia</taxon>
    </lineage>
</organism>